<dbReference type="RefSeq" id="WP_395814871.1">
    <property type="nucleotide sequence ID" value="NZ_CP043494.1"/>
</dbReference>
<sequence>MEIGKLIFEAMNLIGLTYENTQSPEEKELLLTASDALSFITTTGQQYEFEDYREDLKTEGPEMVIATFAAREDAEAWLKNHPKPPHMASVLIADEYNLVVYDRARNFRRLLSHHTIEHHLQEMMQAGLPSPVATFDTREEAKAWFYNQPQKPSQAVIQLGGEPYLMAYHRNIDHLAFHPFSLVGRLKGSKPQP</sequence>
<name>A0ABY9WPE0_9BACT</name>
<reference evidence="1 2" key="1">
    <citation type="submission" date="2019-08" db="EMBL/GenBank/DDBJ databases">
        <title>Archangium and Cystobacter genomes.</title>
        <authorList>
            <person name="Chen I.-C.K."/>
            <person name="Wielgoss S."/>
        </authorList>
    </citation>
    <scope>NUCLEOTIDE SEQUENCE [LARGE SCALE GENOMIC DNA]</scope>
    <source>
        <strain evidence="1 2">Cbm 6</strain>
    </source>
</reference>
<protein>
    <submittedName>
        <fullName evidence="1">Head protein</fullName>
    </submittedName>
</protein>
<evidence type="ECO:0000313" key="1">
    <source>
        <dbReference type="EMBL" id="WNG43597.1"/>
    </source>
</evidence>
<proteinExistence type="predicted"/>
<dbReference type="EMBL" id="CP043494">
    <property type="protein sequence ID" value="WNG43597.1"/>
    <property type="molecule type" value="Genomic_DNA"/>
</dbReference>
<gene>
    <name evidence="1" type="ORF">F0U60_05390</name>
</gene>
<keyword evidence="2" id="KW-1185">Reference proteome</keyword>
<dbReference type="Proteomes" id="UP001611383">
    <property type="component" value="Chromosome"/>
</dbReference>
<evidence type="ECO:0000313" key="2">
    <source>
        <dbReference type="Proteomes" id="UP001611383"/>
    </source>
</evidence>
<accession>A0ABY9WPE0</accession>
<organism evidence="1 2">
    <name type="scientific">Archangium minus</name>
    <dbReference type="NCBI Taxonomy" id="83450"/>
    <lineage>
        <taxon>Bacteria</taxon>
        <taxon>Pseudomonadati</taxon>
        <taxon>Myxococcota</taxon>
        <taxon>Myxococcia</taxon>
        <taxon>Myxococcales</taxon>
        <taxon>Cystobacterineae</taxon>
        <taxon>Archangiaceae</taxon>
        <taxon>Archangium</taxon>
    </lineage>
</organism>